<dbReference type="RefSeq" id="XP_024867314.1">
    <property type="nucleotide sequence ID" value="XM_025011546.1"/>
</dbReference>
<protein>
    <submittedName>
        <fullName evidence="3">Uncharacterized protein LOC112451724</fullName>
    </submittedName>
</protein>
<evidence type="ECO:0000259" key="1">
    <source>
        <dbReference type="Pfam" id="PF20700"/>
    </source>
</evidence>
<evidence type="ECO:0000313" key="2">
    <source>
        <dbReference type="Proteomes" id="UP000504618"/>
    </source>
</evidence>
<feature type="domain" description="Mutator-like transposase" evidence="1">
    <location>
        <begin position="9"/>
        <end position="340"/>
    </location>
</feature>
<dbReference type="PANTHER" id="PTHR33309:SF3">
    <property type="entry name" value="CCHC-TYPE DOMAIN-CONTAINING PROTEIN"/>
    <property type="match status" value="1"/>
</dbReference>
<proteinExistence type="predicted"/>
<dbReference type="GeneID" id="112451724"/>
<evidence type="ECO:0000313" key="3">
    <source>
        <dbReference type="RefSeq" id="XP_024867314.1"/>
    </source>
</evidence>
<name>A0A6J1PCS6_9HYME</name>
<dbReference type="OrthoDB" id="7528606at2759"/>
<gene>
    <name evidence="3" type="primary">LOC112451724</name>
</gene>
<keyword evidence="2" id="KW-1185">Reference proteome</keyword>
<organism evidence="2 3">
    <name type="scientific">Temnothorax curvispinosus</name>
    <dbReference type="NCBI Taxonomy" id="300111"/>
    <lineage>
        <taxon>Eukaryota</taxon>
        <taxon>Metazoa</taxon>
        <taxon>Ecdysozoa</taxon>
        <taxon>Arthropoda</taxon>
        <taxon>Hexapoda</taxon>
        <taxon>Insecta</taxon>
        <taxon>Pterygota</taxon>
        <taxon>Neoptera</taxon>
        <taxon>Endopterygota</taxon>
        <taxon>Hymenoptera</taxon>
        <taxon>Apocrita</taxon>
        <taxon>Aculeata</taxon>
        <taxon>Formicoidea</taxon>
        <taxon>Formicidae</taxon>
        <taxon>Myrmicinae</taxon>
        <taxon>Temnothorax</taxon>
    </lineage>
</organism>
<dbReference type="Pfam" id="PF20700">
    <property type="entry name" value="Mutator"/>
    <property type="match status" value="1"/>
</dbReference>
<dbReference type="PANTHER" id="PTHR33309">
    <property type="entry name" value="KERATIN, ULTRA HIGH-SULFUR MATRIX PROTEIN-LIKE"/>
    <property type="match status" value="1"/>
</dbReference>
<accession>A0A6J1PCS6</accession>
<reference evidence="3" key="1">
    <citation type="submission" date="2025-08" db="UniProtKB">
        <authorList>
            <consortium name="RefSeq"/>
        </authorList>
    </citation>
    <scope>IDENTIFICATION</scope>
    <source>
        <tissue evidence="3">Whole body</tissue>
    </source>
</reference>
<dbReference type="InterPro" id="IPR049012">
    <property type="entry name" value="Mutator_transp_dom"/>
</dbReference>
<dbReference type="Proteomes" id="UP000504618">
    <property type="component" value="Unplaced"/>
</dbReference>
<sequence length="503" mass="56389">MVKCKECGGNITFSESSIRGLGFKLVVNCVNCEPRYILSCPLINTAYEINRRITFAMRLLGIGYDGIKKFCGLMDLPKIFHKNVYYEVMSNIHCASKAVATKLFSVAAAEEKQLTENAENGAELRGLTVSGDGTWRKRGFSSLQGVTTVIGSYTGKVLDLVVKCSYCKQCEYWKSKLNILEFEEWSETHAEECSANHKGSAGKMEVDAAIEIFKRSEELYNVKYSAYVGDGDCKTFKGICESHPYGDDFIIIKKECVGHVQKRMGARLRKLRKDKRLGGKGKLTAKLIDELSIYYGLAIRRHANSAEDMKKEIWATLKHKSSTDEKPQHDNCPPGKDSWCTWQQAKAKDKLAVYKHKPALTDDVIKALTPIYEELSNDNLLSRCVGGFTQNANESVNAMIWSFAPKRVFSGAKTVEVASYFAASIFNHGYKSILQMMGVLNLQIGPNAFEMCEKADELRIAIADKRSFETSKQERINRRTAQSALEENFHEVEGLLYDAGMAD</sequence>
<dbReference type="AlphaFoldDB" id="A0A6J1PCS6"/>